<keyword evidence="1" id="KW-1003">Cell membrane</keyword>
<evidence type="ECO:0000256" key="14">
    <source>
        <dbReference type="SAM" id="SignalP"/>
    </source>
</evidence>
<feature type="signal peptide" evidence="14">
    <location>
        <begin position="1"/>
        <end position="22"/>
    </location>
</feature>
<name>A0A6P7YKY2_9AMPH</name>
<keyword evidence="2 13" id="KW-0812">Transmembrane</keyword>
<comment type="similarity">
    <text evidence="12">Belongs to the shisa family. SHISA9 subfamily.</text>
</comment>
<comment type="function">
    <text evidence="11">Regulator of short-term neuronal synaptic plasticity in the dentate gyrus. Associates with AMPA receptors (ionotropic glutamate receptors) in synaptic spines and promotes AMPA receptor desensitization at excitatory synapses.</text>
</comment>
<dbReference type="PANTHER" id="PTHR31774">
    <property type="entry name" value="PROTEIN SHISA-9-RELATED"/>
    <property type="match status" value="1"/>
</dbReference>
<keyword evidence="4 13" id="KW-1133">Transmembrane helix</keyword>
<dbReference type="FunCoup" id="A0A6P7YKY2">
    <property type="interactions" value="34"/>
</dbReference>
<dbReference type="InterPro" id="IPR026910">
    <property type="entry name" value="Shisa"/>
</dbReference>
<dbReference type="RefSeq" id="XP_030068097.1">
    <property type="nucleotide sequence ID" value="XM_030212237.1"/>
</dbReference>
<evidence type="ECO:0000256" key="11">
    <source>
        <dbReference type="ARBA" id="ARBA00037492"/>
    </source>
</evidence>
<evidence type="ECO:0000256" key="3">
    <source>
        <dbReference type="ARBA" id="ARBA00022729"/>
    </source>
</evidence>
<proteinExistence type="inferred from homology"/>
<protein>
    <submittedName>
        <fullName evidence="17">Protein shisa-9</fullName>
    </submittedName>
</protein>
<sequence>MKGTQAMFCYFLTELVTLVCWAQGKSGHLGGIVMVAGVNHSNPGDQGASDNPPSAGGCRGYFDVMGQWDPPFNCSSGEFVYCCGTCGFRFCCKFEHASLDQSICTNYDMPVWMNAGKSPPRIDDPLHDPTRDKTNLIVYIICGVVAVMVLVGIFTKLGLEKAHRPQRENMSRALADVMRQQQSHCTADTIERDATLVVHVQQYENIQPRPPANNLHASQMNNVVPASPHLPQMAHTHSYPTLGPITNPYEQQPPGKELNKYASLKAVAEKVNDDFYSKRRHLAELAAKGSLPLHPVRVEQERSYTLDNSTMKQNGEKAKINKAHAHPLAYPSGYRTWDPNEQSLRRQTYANKKHGTLQPSSNHLATRNQHYMSSQPYFVTNSKTEVTV</sequence>
<dbReference type="InParanoid" id="A0A6P7YKY2"/>
<evidence type="ECO:0000256" key="10">
    <source>
        <dbReference type="ARBA" id="ARBA00029429"/>
    </source>
</evidence>
<organism evidence="16 17">
    <name type="scientific">Microcaecilia unicolor</name>
    <dbReference type="NCBI Taxonomy" id="1415580"/>
    <lineage>
        <taxon>Eukaryota</taxon>
        <taxon>Metazoa</taxon>
        <taxon>Chordata</taxon>
        <taxon>Craniata</taxon>
        <taxon>Vertebrata</taxon>
        <taxon>Euteleostomi</taxon>
        <taxon>Amphibia</taxon>
        <taxon>Gymnophiona</taxon>
        <taxon>Siphonopidae</taxon>
        <taxon>Microcaecilia</taxon>
    </lineage>
</organism>
<evidence type="ECO:0000256" key="8">
    <source>
        <dbReference type="ARBA" id="ARBA00023257"/>
    </source>
</evidence>
<evidence type="ECO:0000256" key="7">
    <source>
        <dbReference type="ARBA" id="ARBA00023180"/>
    </source>
</evidence>
<dbReference type="Proteomes" id="UP000515156">
    <property type="component" value="Chromosome 8"/>
</dbReference>
<dbReference type="AlphaFoldDB" id="A0A6P7YKY2"/>
<gene>
    <name evidence="17" type="primary">SHISA9</name>
</gene>
<dbReference type="OrthoDB" id="9935471at2759"/>
<keyword evidence="7" id="KW-0325">Glycoprotein</keyword>
<dbReference type="Pfam" id="PF13908">
    <property type="entry name" value="Shisa_N"/>
    <property type="match status" value="1"/>
</dbReference>
<feature type="transmembrane region" description="Helical" evidence="13">
    <location>
        <begin position="136"/>
        <end position="159"/>
    </location>
</feature>
<evidence type="ECO:0000256" key="2">
    <source>
        <dbReference type="ARBA" id="ARBA00022692"/>
    </source>
</evidence>
<feature type="domain" description="Shisa N-terminal" evidence="15">
    <location>
        <begin position="58"/>
        <end position="106"/>
    </location>
</feature>
<dbReference type="KEGG" id="muo:115476086"/>
<evidence type="ECO:0000259" key="15">
    <source>
        <dbReference type="Pfam" id="PF13908"/>
    </source>
</evidence>
<evidence type="ECO:0000256" key="12">
    <source>
        <dbReference type="ARBA" id="ARBA00038448"/>
    </source>
</evidence>
<evidence type="ECO:0000256" key="6">
    <source>
        <dbReference type="ARBA" id="ARBA00023136"/>
    </source>
</evidence>
<keyword evidence="16" id="KW-1185">Reference proteome</keyword>
<reference evidence="17" key="1">
    <citation type="submission" date="2025-08" db="UniProtKB">
        <authorList>
            <consortium name="RefSeq"/>
        </authorList>
    </citation>
    <scope>IDENTIFICATION</scope>
</reference>
<evidence type="ECO:0000256" key="13">
    <source>
        <dbReference type="SAM" id="Phobius"/>
    </source>
</evidence>
<dbReference type="GO" id="GO:0032591">
    <property type="term" value="C:dendritic spine membrane"/>
    <property type="evidence" value="ECO:0007669"/>
    <property type="project" value="UniProtKB-SubCell"/>
</dbReference>
<evidence type="ECO:0000256" key="9">
    <source>
        <dbReference type="ARBA" id="ARBA00023273"/>
    </source>
</evidence>
<feature type="chain" id="PRO_5027655708" evidence="14">
    <location>
        <begin position="23"/>
        <end position="388"/>
    </location>
</feature>
<keyword evidence="5" id="KW-0770">Synapse</keyword>
<keyword evidence="8" id="KW-0628">Postsynaptic cell membrane</keyword>
<dbReference type="CTD" id="729993"/>
<evidence type="ECO:0000313" key="17">
    <source>
        <dbReference type="RefSeq" id="XP_030068097.1"/>
    </source>
</evidence>
<dbReference type="PANTHER" id="PTHR31774:SF1">
    <property type="entry name" value="PROTEIN SHISA-9"/>
    <property type="match status" value="1"/>
</dbReference>
<keyword evidence="9" id="KW-0966">Cell projection</keyword>
<accession>A0A6P7YKY2</accession>
<dbReference type="GO" id="GO:0048172">
    <property type="term" value="P:regulation of short-term neuronal synaptic plasticity"/>
    <property type="evidence" value="ECO:0007669"/>
    <property type="project" value="TreeGrafter"/>
</dbReference>
<dbReference type="GO" id="GO:0032281">
    <property type="term" value="C:AMPA glutamate receptor complex"/>
    <property type="evidence" value="ECO:0007669"/>
    <property type="project" value="TreeGrafter"/>
</dbReference>
<keyword evidence="3 14" id="KW-0732">Signal</keyword>
<dbReference type="InterPro" id="IPR053891">
    <property type="entry name" value="Shisa_N"/>
</dbReference>
<evidence type="ECO:0000313" key="16">
    <source>
        <dbReference type="Proteomes" id="UP000515156"/>
    </source>
</evidence>
<dbReference type="GO" id="GO:0045211">
    <property type="term" value="C:postsynaptic membrane"/>
    <property type="evidence" value="ECO:0007669"/>
    <property type="project" value="TreeGrafter"/>
</dbReference>
<dbReference type="GeneID" id="115476086"/>
<evidence type="ECO:0000256" key="5">
    <source>
        <dbReference type="ARBA" id="ARBA00023018"/>
    </source>
</evidence>
<evidence type="ECO:0000256" key="4">
    <source>
        <dbReference type="ARBA" id="ARBA00022989"/>
    </source>
</evidence>
<dbReference type="GO" id="GO:0014069">
    <property type="term" value="C:postsynaptic density"/>
    <property type="evidence" value="ECO:0007669"/>
    <property type="project" value="TreeGrafter"/>
</dbReference>
<keyword evidence="6 13" id="KW-0472">Membrane</keyword>
<evidence type="ECO:0000256" key="1">
    <source>
        <dbReference type="ARBA" id="ARBA00022475"/>
    </source>
</evidence>
<comment type="subcellular location">
    <subcellularLocation>
        <location evidence="10">Cell projection</location>
        <location evidence="10">Dendritic spine membrane</location>
        <topology evidence="10">Single-pass type I membrane protein</topology>
    </subcellularLocation>
</comment>